<organism evidence="2 3">
    <name type="scientific">Flavobacterium cyanobacteriorum</name>
    <dbReference type="NCBI Taxonomy" id="2022802"/>
    <lineage>
        <taxon>Bacteria</taxon>
        <taxon>Pseudomonadati</taxon>
        <taxon>Bacteroidota</taxon>
        <taxon>Flavobacteriia</taxon>
        <taxon>Flavobacteriales</taxon>
        <taxon>Flavobacteriaceae</taxon>
        <taxon>Flavobacterium</taxon>
    </lineage>
</organism>
<reference evidence="2 3" key="1">
    <citation type="submission" date="2017-07" db="EMBL/GenBank/DDBJ databases">
        <title>Flavobacterium cyanobacteriorum sp. nov., isolated from cyanobacterial aggregates in a eutrophic lake.</title>
        <authorList>
            <person name="Cai H."/>
        </authorList>
    </citation>
    <scope>NUCLEOTIDE SEQUENCE [LARGE SCALE GENOMIC DNA]</scope>
    <source>
        <strain evidence="2 3">TH021</strain>
    </source>
</reference>
<keyword evidence="3" id="KW-1185">Reference proteome</keyword>
<gene>
    <name evidence="2" type="ORF">CHU92_05360</name>
</gene>
<proteinExistence type="predicted"/>
<dbReference type="AlphaFoldDB" id="A0A255ZBS8"/>
<feature type="signal peptide" evidence="1">
    <location>
        <begin position="1"/>
        <end position="22"/>
    </location>
</feature>
<sequence>MYCLMKKCFALALLFAATAVYGQDAQKYSFVYKEQPQLPASLPDFSYYSKNYTSVFGEYQFNFDNVGYGMRNVYISGNNFYFNGSQNNPMPLLMNPCYAPDPLDSGVFIGGISLNLLEQLFNGDIFEKDYSPKSED</sequence>
<comment type="caution">
    <text evidence="2">The sequence shown here is derived from an EMBL/GenBank/DDBJ whole genome shotgun (WGS) entry which is preliminary data.</text>
</comment>
<dbReference type="Proteomes" id="UP000216605">
    <property type="component" value="Unassembled WGS sequence"/>
</dbReference>
<accession>A0A255ZBS8</accession>
<feature type="chain" id="PRO_5013191616" evidence="1">
    <location>
        <begin position="23"/>
        <end position="136"/>
    </location>
</feature>
<evidence type="ECO:0000256" key="1">
    <source>
        <dbReference type="SAM" id="SignalP"/>
    </source>
</evidence>
<dbReference type="EMBL" id="NOXV01000220">
    <property type="protein sequence ID" value="OYQ38374.1"/>
    <property type="molecule type" value="Genomic_DNA"/>
</dbReference>
<evidence type="ECO:0000313" key="2">
    <source>
        <dbReference type="EMBL" id="OYQ38374.1"/>
    </source>
</evidence>
<protein>
    <submittedName>
        <fullName evidence="2">Uncharacterized protein</fullName>
    </submittedName>
</protein>
<name>A0A255ZBS8_9FLAO</name>
<evidence type="ECO:0000313" key="3">
    <source>
        <dbReference type="Proteomes" id="UP000216605"/>
    </source>
</evidence>
<keyword evidence="1" id="KW-0732">Signal</keyword>